<feature type="region of interest" description="Disordered" evidence="2">
    <location>
        <begin position="631"/>
        <end position="696"/>
    </location>
</feature>
<dbReference type="EMBL" id="BLLK01000047">
    <property type="protein sequence ID" value="GFH54975.1"/>
    <property type="molecule type" value="Genomic_DNA"/>
</dbReference>
<feature type="coiled-coil region" evidence="1">
    <location>
        <begin position="767"/>
        <end position="798"/>
    </location>
</feature>
<evidence type="ECO:0000256" key="1">
    <source>
        <dbReference type="SAM" id="Coils"/>
    </source>
</evidence>
<feature type="compositionally biased region" description="Basic and acidic residues" evidence="2">
    <location>
        <begin position="547"/>
        <end position="572"/>
    </location>
</feature>
<feature type="coiled-coil region" evidence="1">
    <location>
        <begin position="215"/>
        <end position="264"/>
    </location>
</feature>
<dbReference type="Proteomes" id="UP001054902">
    <property type="component" value="Unassembled WGS sequence"/>
</dbReference>
<sequence>MQKDVDSLANTKKNLTHDFEEMVNGIDAEDRELGKEVEKVIHDTPSIIDETDDATSASGASENFSLFLNQNKSSAWQDADVDGELDAAVQRAILGSDSMSQVSKMDDDDNFSVSSNAKSVSSVKSAVQLRLESRKKPEALTQEAYEAKLAAAEERKLSYMQEIAEKRHSRLKKVSSARSVLEEKHDAEIESRRKLLDMKLHGASERKDYFLTSKMDQLRAKNEKVSSTLSILEQQKDEEAQAIRQKWEAKIEKANMKKESTFQEFSEKMQAKMDKIAQSKDTAKSAIQTLSKKIEEKMDAARVRKEEFDLQTQSKVEGYVHKTQERKELLLKSTHDNASSKRLELEEKSRLAAERKQQLLEEKKKKVKAYLELAYKRGQEATKKKEEMSCTELQELGEAPDLSLLSISEEREFDPMDDKNQDLIEKLALQWLDDENSVASFSTQTSKKSKAQLRLEKYQKATPRKSDIDAKLEAAATRRESLLESSVKGALETNEKINKVQSKQEAKKEKVAKMQEKLEAKLLAALERKEAVLAKRTKKASSSVCSDKGKRALEKKQKMVEKIRNKSERKLDSASSRRQQLKDLERQKKEIMMLRREMAKSLNTEDKLESMQKKLDGKMASAIERKAQYIAAKQAKAAEHISSTIERGQEALHEEDDDVSVTKTRVEEKLEAAERRRQAQLKKDKEKREKINARRRKARELALQRRAERRDIEGWEEESLAPVNEDEEMSQADLSVVSKLKPRDSASEEDNESMASAALDQRRLAAKQQLVEEIRLANEAKMQEMERLTEEIRRAPRRSERPSTAASFGTIDTNEVLSFDEGEMDNVSISGLSALQNNENKTEANKKAQAALALAELDIKLSEIQLMQAILLAEEASLSGKSEFKTTEKSVEDLQRVKVTKEFEREKRRKERKAALKQKAKTFFAHTVRQANVAKRRTAQTLSDIKSKLEQTELDKLVLRRPSSAQPSAQQ</sequence>
<dbReference type="AlphaFoldDB" id="A0AAD3D1J9"/>
<proteinExistence type="predicted"/>
<keyword evidence="1" id="KW-0175">Coiled coil</keyword>
<organism evidence="3 4">
    <name type="scientific">Chaetoceros tenuissimus</name>
    <dbReference type="NCBI Taxonomy" id="426638"/>
    <lineage>
        <taxon>Eukaryota</taxon>
        <taxon>Sar</taxon>
        <taxon>Stramenopiles</taxon>
        <taxon>Ochrophyta</taxon>
        <taxon>Bacillariophyta</taxon>
        <taxon>Coscinodiscophyceae</taxon>
        <taxon>Chaetocerotophycidae</taxon>
        <taxon>Chaetocerotales</taxon>
        <taxon>Chaetocerotaceae</taxon>
        <taxon>Chaetoceros</taxon>
    </lineage>
</organism>
<comment type="caution">
    <text evidence="3">The sequence shown here is derived from an EMBL/GenBank/DDBJ whole genome shotgun (WGS) entry which is preliminary data.</text>
</comment>
<accession>A0AAD3D1J9</accession>
<feature type="region of interest" description="Disordered" evidence="2">
    <location>
        <begin position="720"/>
        <end position="756"/>
    </location>
</feature>
<evidence type="ECO:0000256" key="2">
    <source>
        <dbReference type="SAM" id="MobiDB-lite"/>
    </source>
</evidence>
<dbReference type="Gene3D" id="6.10.280.30">
    <property type="match status" value="2"/>
</dbReference>
<protein>
    <submittedName>
        <fullName evidence="3">Uncharacterized protein</fullName>
    </submittedName>
</protein>
<gene>
    <name evidence="3" type="ORF">CTEN210_11451</name>
</gene>
<feature type="coiled-coil region" evidence="1">
    <location>
        <begin position="342"/>
        <end position="373"/>
    </location>
</feature>
<evidence type="ECO:0000313" key="4">
    <source>
        <dbReference type="Proteomes" id="UP001054902"/>
    </source>
</evidence>
<feature type="region of interest" description="Disordered" evidence="2">
    <location>
        <begin position="536"/>
        <end position="586"/>
    </location>
</feature>
<reference evidence="3 4" key="1">
    <citation type="journal article" date="2021" name="Sci. Rep.">
        <title>The genome of the diatom Chaetoceros tenuissimus carries an ancient integrated fragment of an extant virus.</title>
        <authorList>
            <person name="Hongo Y."/>
            <person name="Kimura K."/>
            <person name="Takaki Y."/>
            <person name="Yoshida Y."/>
            <person name="Baba S."/>
            <person name="Kobayashi G."/>
            <person name="Nagasaki K."/>
            <person name="Hano T."/>
            <person name="Tomaru Y."/>
        </authorList>
    </citation>
    <scope>NUCLEOTIDE SEQUENCE [LARGE SCALE GENOMIC DNA]</scope>
    <source>
        <strain evidence="3 4">NIES-3715</strain>
    </source>
</reference>
<keyword evidence="4" id="KW-1185">Reference proteome</keyword>
<feature type="compositionally biased region" description="Basic and acidic residues" evidence="2">
    <location>
        <begin position="664"/>
        <end position="692"/>
    </location>
</feature>
<name>A0AAD3D1J9_9STRA</name>
<evidence type="ECO:0000313" key="3">
    <source>
        <dbReference type="EMBL" id="GFH54975.1"/>
    </source>
</evidence>
<feature type="compositionally biased region" description="Acidic residues" evidence="2">
    <location>
        <begin position="720"/>
        <end position="730"/>
    </location>
</feature>